<dbReference type="Proteomes" id="UP000799118">
    <property type="component" value="Unassembled WGS sequence"/>
</dbReference>
<evidence type="ECO:0000313" key="2">
    <source>
        <dbReference type="EMBL" id="KAE9382896.1"/>
    </source>
</evidence>
<proteinExistence type="predicted"/>
<keyword evidence="3" id="KW-1185">Reference proteome</keyword>
<accession>A0A6A4GBL4</accession>
<evidence type="ECO:0000313" key="3">
    <source>
        <dbReference type="Proteomes" id="UP000799118"/>
    </source>
</evidence>
<name>A0A6A4GBL4_9AGAR</name>
<sequence length="188" mass="21376">MNAPKTLPDSFDAARHAQNTQAAKEIPDVTVDTTAEQFFDSPFTVEDIDDTKVEIQKHPSNSAAGIEEIHYKEIVKMDSVKLCHLINFYRKICLESCMLKFVTLLIMRQVIKWADLRKLIPPSQNGFRKDYRTNNNAFILRCAIEKAKAMGKTLYVATVDITNAFPSTDRATLWLKLKMLGMSGKLFD</sequence>
<dbReference type="EMBL" id="ML771079">
    <property type="protein sequence ID" value="KAE9382714.1"/>
    <property type="molecule type" value="Genomic_DNA"/>
</dbReference>
<dbReference type="OrthoDB" id="3049395at2759"/>
<evidence type="ECO:0008006" key="4">
    <source>
        <dbReference type="Google" id="ProtNLM"/>
    </source>
</evidence>
<reference evidence="2" key="1">
    <citation type="journal article" date="2019" name="Environ. Microbiol.">
        <title>Fungal ecological strategies reflected in gene transcription - a case study of two litter decomposers.</title>
        <authorList>
            <person name="Barbi F."/>
            <person name="Kohler A."/>
            <person name="Barry K."/>
            <person name="Baskaran P."/>
            <person name="Daum C."/>
            <person name="Fauchery L."/>
            <person name="Ihrmark K."/>
            <person name="Kuo A."/>
            <person name="LaButti K."/>
            <person name="Lipzen A."/>
            <person name="Morin E."/>
            <person name="Grigoriev I.V."/>
            <person name="Henrissat B."/>
            <person name="Lindahl B."/>
            <person name="Martin F."/>
        </authorList>
    </citation>
    <scope>NUCLEOTIDE SEQUENCE</scope>
    <source>
        <strain evidence="2">JB14</strain>
    </source>
</reference>
<feature type="non-terminal residue" evidence="2">
    <location>
        <position position="188"/>
    </location>
</feature>
<dbReference type="AlphaFoldDB" id="A0A6A4GBL4"/>
<evidence type="ECO:0000313" key="1">
    <source>
        <dbReference type="EMBL" id="KAE9382714.1"/>
    </source>
</evidence>
<protein>
    <recommendedName>
        <fullName evidence="4">Reverse transcriptase domain-containing protein</fullName>
    </recommendedName>
</protein>
<gene>
    <name evidence="1" type="ORF">BT96DRAFT_744132</name>
    <name evidence="2" type="ORF">BT96DRAFT_769532</name>
</gene>
<organism evidence="2 3">
    <name type="scientific">Gymnopus androsaceus JB14</name>
    <dbReference type="NCBI Taxonomy" id="1447944"/>
    <lineage>
        <taxon>Eukaryota</taxon>
        <taxon>Fungi</taxon>
        <taxon>Dikarya</taxon>
        <taxon>Basidiomycota</taxon>
        <taxon>Agaricomycotina</taxon>
        <taxon>Agaricomycetes</taxon>
        <taxon>Agaricomycetidae</taxon>
        <taxon>Agaricales</taxon>
        <taxon>Marasmiineae</taxon>
        <taxon>Omphalotaceae</taxon>
        <taxon>Gymnopus</taxon>
    </lineage>
</organism>
<dbReference type="EMBL" id="ML770875">
    <property type="protein sequence ID" value="KAE9382896.1"/>
    <property type="molecule type" value="Genomic_DNA"/>
</dbReference>